<keyword evidence="2" id="KW-1185">Reference proteome</keyword>
<reference evidence="1" key="1">
    <citation type="submission" date="2016-12" db="EMBL/GenBank/DDBJ databases">
        <title>The genomes of Aspergillus section Nigri reveals drivers in fungal speciation.</title>
        <authorList>
            <consortium name="DOE Joint Genome Institute"/>
            <person name="Vesth T.C."/>
            <person name="Nybo J."/>
            <person name="Theobald S."/>
            <person name="Brandl J."/>
            <person name="Frisvad J.C."/>
            <person name="Nielsen K.F."/>
            <person name="Lyhne E.K."/>
            <person name="Kogle M.E."/>
            <person name="Kuo A."/>
            <person name="Riley R."/>
            <person name="Clum A."/>
            <person name="Nolan M."/>
            <person name="Lipzen A."/>
            <person name="Salamov A."/>
            <person name="Henrissat B."/>
            <person name="Wiebenga A."/>
            <person name="De vries R.P."/>
            <person name="Grigoriev I.V."/>
            <person name="Mortensen U.H."/>
            <person name="Andersen M.R."/>
            <person name="Baker S.E."/>
        </authorList>
    </citation>
    <scope>NUCLEOTIDE SEQUENCE</scope>
    <source>
        <strain evidence="1">CBS 122712</strain>
    </source>
</reference>
<proteinExistence type="predicted"/>
<evidence type="ECO:0000313" key="1">
    <source>
        <dbReference type="EMBL" id="PWY65160.1"/>
    </source>
</evidence>
<comment type="caution">
    <text evidence="1">The sequence shown here is derived from an EMBL/GenBank/DDBJ whole genome shotgun (WGS) entry which is preliminary data.</text>
</comment>
<dbReference type="Proteomes" id="UP000246171">
    <property type="component" value="Unassembled WGS sequence"/>
</dbReference>
<dbReference type="AlphaFoldDB" id="A0A317UYU5"/>
<dbReference type="GeneID" id="37053984"/>
<dbReference type="EMBL" id="MSFU01000028">
    <property type="protein sequence ID" value="PWY65160.1"/>
    <property type="molecule type" value="Genomic_DNA"/>
</dbReference>
<name>A0A317UYU5_ASPEC</name>
<dbReference type="RefSeq" id="XP_025384392.1">
    <property type="nucleotide sequence ID" value="XM_025532022.1"/>
</dbReference>
<dbReference type="VEuPathDB" id="FungiDB:BO83DRAFT_381577"/>
<organism evidence="1 2">
    <name type="scientific">Aspergillus eucalypticola (strain CBS 122712 / IBT 29274)</name>
    <dbReference type="NCBI Taxonomy" id="1448314"/>
    <lineage>
        <taxon>Eukaryota</taxon>
        <taxon>Fungi</taxon>
        <taxon>Dikarya</taxon>
        <taxon>Ascomycota</taxon>
        <taxon>Pezizomycotina</taxon>
        <taxon>Eurotiomycetes</taxon>
        <taxon>Eurotiomycetidae</taxon>
        <taxon>Eurotiales</taxon>
        <taxon>Aspergillaceae</taxon>
        <taxon>Aspergillus</taxon>
        <taxon>Aspergillus subgen. Circumdati</taxon>
    </lineage>
</organism>
<sequence>MVGPDGVIHLELNMARDMYPIGRSFKLAPQLSPTSAILLQRSPGHPGQTFCLEQEPSGASPGAAEHAESYAHRYFRAIASWLVLFLLSKFADSQTGLD</sequence>
<evidence type="ECO:0000313" key="2">
    <source>
        <dbReference type="Proteomes" id="UP000246171"/>
    </source>
</evidence>
<protein>
    <submittedName>
        <fullName evidence="1">Uncharacterized protein</fullName>
    </submittedName>
</protein>
<gene>
    <name evidence="1" type="ORF">BO83DRAFT_381577</name>
</gene>
<accession>A0A317UYU5</accession>